<protein>
    <recommendedName>
        <fullName evidence="5">Extensin</fullName>
    </recommendedName>
</protein>
<dbReference type="AlphaFoldDB" id="A0A834MCN2"/>
<organism evidence="3 4">
    <name type="scientific">Rhynchophorus ferrugineus</name>
    <name type="common">Red palm weevil</name>
    <name type="synonym">Curculio ferrugineus</name>
    <dbReference type="NCBI Taxonomy" id="354439"/>
    <lineage>
        <taxon>Eukaryota</taxon>
        <taxon>Metazoa</taxon>
        <taxon>Ecdysozoa</taxon>
        <taxon>Arthropoda</taxon>
        <taxon>Hexapoda</taxon>
        <taxon>Insecta</taxon>
        <taxon>Pterygota</taxon>
        <taxon>Neoptera</taxon>
        <taxon>Endopterygota</taxon>
        <taxon>Coleoptera</taxon>
        <taxon>Polyphaga</taxon>
        <taxon>Cucujiformia</taxon>
        <taxon>Curculionidae</taxon>
        <taxon>Dryophthorinae</taxon>
        <taxon>Rhynchophorus</taxon>
    </lineage>
</organism>
<feature type="region of interest" description="Disordered" evidence="1">
    <location>
        <begin position="421"/>
        <end position="457"/>
    </location>
</feature>
<dbReference type="Proteomes" id="UP000625711">
    <property type="component" value="Unassembled WGS sequence"/>
</dbReference>
<dbReference type="EMBL" id="JAACXV010013552">
    <property type="protein sequence ID" value="KAF7273134.1"/>
    <property type="molecule type" value="Genomic_DNA"/>
</dbReference>
<feature type="chain" id="PRO_5032406106" description="Extensin" evidence="2">
    <location>
        <begin position="20"/>
        <end position="500"/>
    </location>
</feature>
<reference evidence="3" key="1">
    <citation type="submission" date="2020-08" db="EMBL/GenBank/DDBJ databases">
        <title>Genome sequencing and assembly of the red palm weevil Rhynchophorus ferrugineus.</title>
        <authorList>
            <person name="Dias G.B."/>
            <person name="Bergman C.M."/>
            <person name="Manee M."/>
        </authorList>
    </citation>
    <scope>NUCLEOTIDE SEQUENCE</scope>
    <source>
        <strain evidence="3">AA-2017</strain>
        <tissue evidence="3">Whole larva</tissue>
    </source>
</reference>
<feature type="signal peptide" evidence="2">
    <location>
        <begin position="1"/>
        <end position="19"/>
    </location>
</feature>
<accession>A0A834MCN2</accession>
<name>A0A834MCN2_RHYFE</name>
<feature type="region of interest" description="Disordered" evidence="1">
    <location>
        <begin position="22"/>
        <end position="99"/>
    </location>
</feature>
<dbReference type="OrthoDB" id="8070518at2759"/>
<evidence type="ECO:0008006" key="5">
    <source>
        <dbReference type="Google" id="ProtNLM"/>
    </source>
</evidence>
<feature type="region of interest" description="Disordered" evidence="1">
    <location>
        <begin position="281"/>
        <end position="382"/>
    </location>
</feature>
<keyword evidence="2" id="KW-0732">Signal</keyword>
<feature type="compositionally biased region" description="Pro residues" evidence="1">
    <location>
        <begin position="83"/>
        <end position="99"/>
    </location>
</feature>
<feature type="compositionally biased region" description="Basic and acidic residues" evidence="1">
    <location>
        <begin position="421"/>
        <end position="456"/>
    </location>
</feature>
<evidence type="ECO:0000256" key="2">
    <source>
        <dbReference type="SAM" id="SignalP"/>
    </source>
</evidence>
<feature type="compositionally biased region" description="Pro residues" evidence="1">
    <location>
        <begin position="285"/>
        <end position="372"/>
    </location>
</feature>
<sequence>MKVLGVVFLVVLATSSIRCSEIEETEDQSPSVREPQPSKTDEAPDETMNDNKRRKKSATTTLCVEIRPGPDQKPYQVCDTPSYPAPEPPAPPPAAYTAPKPAPAYAPAVKPYSAPAPAPKPYAAAHSTSYASYRDAEDDMSSEHMSMMGMASNEEVGSMMRKAGGYGGYGAPSYGVPPPMSPPYGGGYAPHPPAPHSLNFVPAEHKKKPHSGLVITCQPNLAGYSHGAIAAPPSPGGYYRSSVNSYNRPFYGSYSPPASYGAMSYMGYKVQPPAAPSSYALPPKSYSPPAPPPVYSPPPPPPPPSYIPQAPAPAPAPAPPAYSAPAPPPPQPAPSYSPPAAPVYAPSPPPAPVKPYSPPAAPYAPPPKPYTSPPAYSYPSPPAYKPPPTYGVGYRNADEDTMPLKMKELHTMKKMEEITKQRAADAEKKEKDMKIKDNLIEDEKVGGVHESMKSGTDRMMMMTDDKMRATENGWSPLSPDKTGWSANMRHNDEETENELD</sequence>
<evidence type="ECO:0000313" key="4">
    <source>
        <dbReference type="Proteomes" id="UP000625711"/>
    </source>
</evidence>
<evidence type="ECO:0000256" key="1">
    <source>
        <dbReference type="SAM" id="MobiDB-lite"/>
    </source>
</evidence>
<evidence type="ECO:0000313" key="3">
    <source>
        <dbReference type="EMBL" id="KAF7273134.1"/>
    </source>
</evidence>
<proteinExistence type="predicted"/>
<keyword evidence="4" id="KW-1185">Reference proteome</keyword>
<feature type="region of interest" description="Disordered" evidence="1">
    <location>
        <begin position="469"/>
        <end position="500"/>
    </location>
</feature>
<gene>
    <name evidence="3" type="ORF">GWI33_014128</name>
</gene>
<comment type="caution">
    <text evidence="3">The sequence shown here is derived from an EMBL/GenBank/DDBJ whole genome shotgun (WGS) entry which is preliminary data.</text>
</comment>